<accession>A0A8J3PP12</accession>
<dbReference type="InterPro" id="IPR010432">
    <property type="entry name" value="RDD"/>
</dbReference>
<evidence type="ECO:0000313" key="11">
    <source>
        <dbReference type="Proteomes" id="UP000653674"/>
    </source>
</evidence>
<dbReference type="InterPro" id="IPR018929">
    <property type="entry name" value="DUF2510"/>
</dbReference>
<protein>
    <recommendedName>
        <fullName evidence="12">RDD family protein</fullName>
    </recommendedName>
</protein>
<comment type="caution">
    <text evidence="10">The sequence shown here is derived from an EMBL/GenBank/DDBJ whole genome shotgun (WGS) entry which is preliminary data.</text>
</comment>
<keyword evidence="5 7" id="KW-0472">Membrane</keyword>
<evidence type="ECO:0000256" key="3">
    <source>
        <dbReference type="ARBA" id="ARBA00022692"/>
    </source>
</evidence>
<evidence type="ECO:0000256" key="6">
    <source>
        <dbReference type="SAM" id="MobiDB-lite"/>
    </source>
</evidence>
<dbReference type="Pfam" id="PF10708">
    <property type="entry name" value="DUF2510"/>
    <property type="match status" value="1"/>
</dbReference>
<evidence type="ECO:0000256" key="5">
    <source>
        <dbReference type="ARBA" id="ARBA00023136"/>
    </source>
</evidence>
<keyword evidence="11" id="KW-1185">Reference proteome</keyword>
<feature type="transmembrane region" description="Helical" evidence="7">
    <location>
        <begin position="281"/>
        <end position="304"/>
    </location>
</feature>
<gene>
    <name evidence="10" type="ORF">Pfl04_43230</name>
</gene>
<reference evidence="10" key="1">
    <citation type="submission" date="2021-01" db="EMBL/GenBank/DDBJ databases">
        <title>Whole genome shotgun sequence of Planosporangium flavigriseum NBRC 105377.</title>
        <authorList>
            <person name="Komaki H."/>
            <person name="Tamura T."/>
        </authorList>
    </citation>
    <scope>NUCLEOTIDE SEQUENCE</scope>
    <source>
        <strain evidence="10">NBRC 105377</strain>
    </source>
</reference>
<feature type="compositionally biased region" description="Low complexity" evidence="6">
    <location>
        <begin position="54"/>
        <end position="76"/>
    </location>
</feature>
<feature type="transmembrane region" description="Helical" evidence="7">
    <location>
        <begin position="222"/>
        <end position="243"/>
    </location>
</feature>
<evidence type="ECO:0000256" key="1">
    <source>
        <dbReference type="ARBA" id="ARBA00004651"/>
    </source>
</evidence>
<name>A0A8J3PP12_9ACTN</name>
<dbReference type="EMBL" id="BONU01000040">
    <property type="protein sequence ID" value="GIG75919.1"/>
    <property type="molecule type" value="Genomic_DNA"/>
</dbReference>
<comment type="subcellular location">
    <subcellularLocation>
        <location evidence="1">Cell membrane</location>
        <topology evidence="1">Multi-pass membrane protein</topology>
    </subcellularLocation>
</comment>
<evidence type="ECO:0000259" key="8">
    <source>
        <dbReference type="Pfam" id="PF06271"/>
    </source>
</evidence>
<dbReference type="AlphaFoldDB" id="A0A8J3PP12"/>
<dbReference type="PANTHER" id="PTHR36115">
    <property type="entry name" value="PROLINE-RICH ANTIGEN HOMOLOG-RELATED"/>
    <property type="match status" value="1"/>
</dbReference>
<feature type="region of interest" description="Disordered" evidence="6">
    <location>
        <begin position="1"/>
        <end position="135"/>
    </location>
</feature>
<feature type="domain" description="DUF2510" evidence="9">
    <location>
        <begin position="6"/>
        <end position="38"/>
    </location>
</feature>
<keyword evidence="2" id="KW-1003">Cell membrane</keyword>
<organism evidence="10 11">
    <name type="scientific">Planosporangium flavigriseum</name>
    <dbReference type="NCBI Taxonomy" id="373681"/>
    <lineage>
        <taxon>Bacteria</taxon>
        <taxon>Bacillati</taxon>
        <taxon>Actinomycetota</taxon>
        <taxon>Actinomycetes</taxon>
        <taxon>Micromonosporales</taxon>
        <taxon>Micromonosporaceae</taxon>
        <taxon>Planosporangium</taxon>
    </lineage>
</organism>
<dbReference type="PANTHER" id="PTHR36115:SF4">
    <property type="entry name" value="MEMBRANE PROTEIN"/>
    <property type="match status" value="1"/>
</dbReference>
<evidence type="ECO:0000259" key="9">
    <source>
        <dbReference type="Pfam" id="PF10708"/>
    </source>
</evidence>
<keyword evidence="4 7" id="KW-1133">Transmembrane helix</keyword>
<dbReference type="Pfam" id="PF06271">
    <property type="entry name" value="RDD"/>
    <property type="match status" value="1"/>
</dbReference>
<evidence type="ECO:0008006" key="12">
    <source>
        <dbReference type="Google" id="ProtNLM"/>
    </source>
</evidence>
<dbReference type="InterPro" id="IPR051791">
    <property type="entry name" value="Pra-immunoreactive"/>
</dbReference>
<feature type="domain" description="RDD" evidence="8">
    <location>
        <begin position="158"/>
        <end position="317"/>
    </location>
</feature>
<feature type="transmembrane region" description="Helical" evidence="7">
    <location>
        <begin position="164"/>
        <end position="187"/>
    </location>
</feature>
<evidence type="ECO:0000256" key="2">
    <source>
        <dbReference type="ARBA" id="ARBA00022475"/>
    </source>
</evidence>
<dbReference type="GO" id="GO:0005886">
    <property type="term" value="C:plasma membrane"/>
    <property type="evidence" value="ECO:0007669"/>
    <property type="project" value="UniProtKB-SubCell"/>
</dbReference>
<dbReference type="RefSeq" id="WP_239075675.1">
    <property type="nucleotide sequence ID" value="NZ_BAAAQJ010000008.1"/>
</dbReference>
<feature type="compositionally biased region" description="Pro residues" evidence="6">
    <location>
        <begin position="35"/>
        <end position="53"/>
    </location>
</feature>
<proteinExistence type="predicted"/>
<keyword evidence="3 7" id="KW-0812">Transmembrane</keyword>
<evidence type="ECO:0000313" key="10">
    <source>
        <dbReference type="EMBL" id="GIG75919.1"/>
    </source>
</evidence>
<feature type="compositionally biased region" description="Pro residues" evidence="6">
    <location>
        <begin position="77"/>
        <end position="135"/>
    </location>
</feature>
<dbReference type="Proteomes" id="UP000653674">
    <property type="component" value="Unassembled WGS sequence"/>
</dbReference>
<evidence type="ECO:0000256" key="7">
    <source>
        <dbReference type="SAM" id="Phobius"/>
    </source>
</evidence>
<sequence>MSTIEPGWYKDPAEPTTQRYWDGEGWIGAPLPADATPPPGPPPAEKPAPPAEKPAPQAQAQEPQAQAQAPTQATPAAPQPPPAAPQAPPPVAPPPAPPAPPAAPPAPQAAPPTQPGAPWPPPGMPVPPGTQPPPGYPVHPAYARLFAPAPRPHGYPLADIGRRLVARLVDVAVLLVINALVNGWFIYQLYLDFWPYYREVIQRMQANLPYEDVPQPQNSSGLAFTITAIAAALWFAYEVPALANSGQTLGKRLLGIKVLRLEADGPLGFGRAWRRWNPMGIATLLWTCGIGFVLQFIDCLFVAIDQPLHQALHDKSAATVVVDVKHQKSGDQS</sequence>
<evidence type="ECO:0000256" key="4">
    <source>
        <dbReference type="ARBA" id="ARBA00022989"/>
    </source>
</evidence>